<organism evidence="1 2">
    <name type="scientific">Candidatus Nitrosomaritimum aestuariumsis</name>
    <dbReference type="NCBI Taxonomy" id="3342354"/>
    <lineage>
        <taxon>Archaea</taxon>
        <taxon>Nitrososphaerota</taxon>
        <taxon>Nitrososphaeria</taxon>
        <taxon>Nitrosopumilales</taxon>
        <taxon>Nitrosopumilaceae</taxon>
        <taxon>Candidatus Nitrosomaritimum</taxon>
    </lineage>
</organism>
<sequence length="73" mass="8606">MAECTEKCKDYKVKKSRSSGRYANGQKRCQYCEIFIQWDGLFCPCCTRRLRCGPRSRQGKEKYQKEVVSQSHC</sequence>
<gene>
    <name evidence="1" type="ORF">H2B03_01115</name>
</gene>
<evidence type="ECO:0000313" key="1">
    <source>
        <dbReference type="EMBL" id="MBA4451768.1"/>
    </source>
</evidence>
<name>A0AC60VWG1_9ARCH</name>
<dbReference type="Proteomes" id="UP000559653">
    <property type="component" value="Unassembled WGS sequence"/>
</dbReference>
<protein>
    <submittedName>
        <fullName evidence="1">Uncharacterized protein</fullName>
    </submittedName>
</protein>
<reference evidence="1 2" key="1">
    <citation type="journal article" date="2020" name="Appl. Environ. Microbiol.">
        <title>Genomic Characteristics of a Novel Species of Ammonia-Oxidizing Archaea from the Jiulong River Estuary.</title>
        <authorList>
            <person name="Zou D."/>
            <person name="Wan R."/>
            <person name="Han L."/>
            <person name="Xu M.N."/>
            <person name="Liu Y."/>
            <person name="Liu H."/>
            <person name="Kao S.J."/>
            <person name="Li M."/>
        </authorList>
    </citation>
    <scope>NUCLEOTIDE SEQUENCE [LARGE SCALE GENOMIC DNA]</scope>
    <source>
        <strain evidence="1">W1bin1</strain>
    </source>
</reference>
<accession>A0AC60VWG1</accession>
<evidence type="ECO:0000313" key="2">
    <source>
        <dbReference type="Proteomes" id="UP000559653"/>
    </source>
</evidence>
<comment type="caution">
    <text evidence="1">The sequence shown here is derived from an EMBL/GenBank/DDBJ whole genome shotgun (WGS) entry which is preliminary data.</text>
</comment>
<proteinExistence type="predicted"/>
<dbReference type="EMBL" id="JACEMZ010000002">
    <property type="protein sequence ID" value="MBA4451768.1"/>
    <property type="molecule type" value="Genomic_DNA"/>
</dbReference>